<keyword evidence="2" id="KW-0274">FAD</keyword>
<keyword evidence="1" id="KW-0285">Flavoprotein</keyword>
<dbReference type="SUPFAM" id="SSF51905">
    <property type="entry name" value="FAD/NAD(P)-binding domain"/>
    <property type="match status" value="1"/>
</dbReference>
<keyword evidence="6" id="KW-1185">Reference proteome</keyword>
<dbReference type="Gene3D" id="3.50.50.60">
    <property type="entry name" value="FAD/NAD(P)-binding domain"/>
    <property type="match status" value="2"/>
</dbReference>
<gene>
    <name evidence="5" type="ORF">BP01DRAFT_399907</name>
</gene>
<evidence type="ECO:0000256" key="1">
    <source>
        <dbReference type="ARBA" id="ARBA00022630"/>
    </source>
</evidence>
<reference evidence="5 6" key="1">
    <citation type="submission" date="2016-12" db="EMBL/GenBank/DDBJ databases">
        <title>The genomes of Aspergillus section Nigri reveals drivers in fungal speciation.</title>
        <authorList>
            <consortium name="DOE Joint Genome Institute"/>
            <person name="Vesth T.C."/>
            <person name="Nybo J."/>
            <person name="Theobald S."/>
            <person name="Brandl J."/>
            <person name="Frisvad J.C."/>
            <person name="Nielsen K.F."/>
            <person name="Lyhne E.K."/>
            <person name="Kogle M.E."/>
            <person name="Kuo A."/>
            <person name="Riley R."/>
            <person name="Clum A."/>
            <person name="Nolan M."/>
            <person name="Lipzen A."/>
            <person name="Salamov A."/>
            <person name="Henrissat B."/>
            <person name="Wiebenga A."/>
            <person name="De Vries R.P."/>
            <person name="Grigoriev I.V."/>
            <person name="Mortensen U.H."/>
            <person name="Andersen M.R."/>
            <person name="Baker S.E."/>
        </authorList>
    </citation>
    <scope>NUCLEOTIDE SEQUENCE [LARGE SCALE GENOMIC DNA]</scope>
    <source>
        <strain evidence="5 6">JOP 1030-1</strain>
    </source>
</reference>
<keyword evidence="5" id="KW-0503">Monooxygenase</keyword>
<dbReference type="EMBL" id="KZ821235">
    <property type="protein sequence ID" value="PYH44740.1"/>
    <property type="molecule type" value="Genomic_DNA"/>
</dbReference>
<evidence type="ECO:0000313" key="6">
    <source>
        <dbReference type="Proteomes" id="UP000248349"/>
    </source>
</evidence>
<dbReference type="GO" id="GO:0071949">
    <property type="term" value="F:FAD binding"/>
    <property type="evidence" value="ECO:0007669"/>
    <property type="project" value="InterPro"/>
</dbReference>
<sequence length="582" mass="66458">MSHRQAWETTEVIICGYGPTGATLSAYLGRMGIRNVVIEKEPEITTDPRGIALDDDGIRLIQGLGLYDSIHTEIGTSMGDFMFISGADHDLHKSPILHLNYNETVGATGHVGYIGQNQPVLEKKLRDALTPAYCSLRCQSTIVEVKEDEVWTIICVLDILMGADGKTGYTRKQYLEPRVVLERFHESVALNWKMTLPTPETHPCFPLWDLGYKPEDVYDLLFPPDFRFLCNRKRPARFEYLIHRKEMKRIVLPYLTHKGSRYGLVRDVEFPEDCISVLRCRPFRSSSGTCNVWAKKRVILCGDAAHVFPPFGGQGIVSGFRDAVSLSWRLAMLCRYQSYKRNHENVLAAWYLERKQQLEVSLERTVRNGKLVCERNLLKFLWRNWSLWLQQLFSKYRDQLRHGGRETASFRLEYSKGMPFIPKLNGGIYLPQVYCRTATGKVVFSDDAIFRPGARSLFRLFIYLRDGGEVAAARDALDELEELSRGELHSKEVPILVETINPTSSVPMPNVYRIASAEEFSTSPLCSHRPAPLSYDPYSIRKRVPGRYVIVRPDRFVFAACDDATELKEAVESMLGYLYGEV</sequence>
<dbReference type="InterPro" id="IPR002938">
    <property type="entry name" value="FAD-bd"/>
</dbReference>
<name>A0A318ZLR1_9EURO</name>
<organism evidence="5 6">
    <name type="scientific">Aspergillus saccharolyticus JOP 1030-1</name>
    <dbReference type="NCBI Taxonomy" id="1450539"/>
    <lineage>
        <taxon>Eukaryota</taxon>
        <taxon>Fungi</taxon>
        <taxon>Dikarya</taxon>
        <taxon>Ascomycota</taxon>
        <taxon>Pezizomycotina</taxon>
        <taxon>Eurotiomycetes</taxon>
        <taxon>Eurotiomycetidae</taxon>
        <taxon>Eurotiales</taxon>
        <taxon>Aspergillaceae</taxon>
        <taxon>Aspergillus</taxon>
        <taxon>Aspergillus subgen. Circumdati</taxon>
    </lineage>
</organism>
<feature type="domain" description="FAD-binding" evidence="4">
    <location>
        <begin position="10"/>
        <end position="335"/>
    </location>
</feature>
<dbReference type="OrthoDB" id="10016252at2759"/>
<dbReference type="InterPro" id="IPR036188">
    <property type="entry name" value="FAD/NAD-bd_sf"/>
</dbReference>
<dbReference type="PANTHER" id="PTHR43476">
    <property type="entry name" value="3-(3-HYDROXY-PHENYL)PROPIONATE/3-HYDROXYCINNAMIC ACID HYDROXYLASE"/>
    <property type="match status" value="1"/>
</dbReference>
<dbReference type="GeneID" id="37079798"/>
<evidence type="ECO:0000313" key="5">
    <source>
        <dbReference type="EMBL" id="PYH44740.1"/>
    </source>
</evidence>
<evidence type="ECO:0000256" key="2">
    <source>
        <dbReference type="ARBA" id="ARBA00022827"/>
    </source>
</evidence>
<accession>A0A318ZLR1</accession>
<dbReference type="PRINTS" id="PR00420">
    <property type="entry name" value="RNGMNOXGNASE"/>
</dbReference>
<dbReference type="RefSeq" id="XP_025430722.1">
    <property type="nucleotide sequence ID" value="XM_025578569.1"/>
</dbReference>
<keyword evidence="3" id="KW-0560">Oxidoreductase</keyword>
<dbReference type="GO" id="GO:0004497">
    <property type="term" value="F:monooxygenase activity"/>
    <property type="evidence" value="ECO:0007669"/>
    <property type="project" value="UniProtKB-KW"/>
</dbReference>
<dbReference type="STRING" id="1450539.A0A318ZLR1"/>
<dbReference type="Proteomes" id="UP000248349">
    <property type="component" value="Unassembled WGS sequence"/>
</dbReference>
<dbReference type="PANTHER" id="PTHR43476:SF5">
    <property type="entry name" value="FAD-DEPENDENT MONOOXYGENASE"/>
    <property type="match status" value="1"/>
</dbReference>
<protein>
    <submittedName>
        <fullName evidence="5">Monooxygenase</fullName>
    </submittedName>
</protein>
<evidence type="ECO:0000259" key="4">
    <source>
        <dbReference type="Pfam" id="PF01494"/>
    </source>
</evidence>
<evidence type="ECO:0000256" key="3">
    <source>
        <dbReference type="ARBA" id="ARBA00023002"/>
    </source>
</evidence>
<dbReference type="AlphaFoldDB" id="A0A318ZLR1"/>
<dbReference type="InterPro" id="IPR050631">
    <property type="entry name" value="PheA/TfdB_FAD_monoxygenase"/>
</dbReference>
<proteinExistence type="predicted"/>
<dbReference type="Pfam" id="PF01494">
    <property type="entry name" value="FAD_binding_3"/>
    <property type="match status" value="1"/>
</dbReference>